<reference evidence="2 3" key="1">
    <citation type="submission" date="2020-04" db="EMBL/GenBank/DDBJ databases">
        <authorList>
            <person name="Basu S."/>
            <person name="Maruthanayagam V."/>
            <person name="Chakraborty S."/>
            <person name="Pramanik A."/>
            <person name="Mukherjee J."/>
            <person name="Brink B."/>
        </authorList>
    </citation>
    <scope>NUCLEOTIDE SEQUENCE [LARGE SCALE GENOMIC DNA]</scope>
    <source>
        <strain evidence="2 3">AP17</strain>
    </source>
</reference>
<evidence type="ECO:0000256" key="1">
    <source>
        <dbReference type="SAM" id="SignalP"/>
    </source>
</evidence>
<sequence>MSLFNYFASYFKIAALAVVLGGAFPTSCPQGAIAAPHFDRAGAPGCQVRELPPAGDRFYAKACTVEGMTVTSSARVSDRALEQAAAIARQMLAFRPDIRRKMLQNHLRIGIIGVREQTTDLPEYRILKQEYPDRDWDRLTRGLGGTPFIPLVTAAEENLLCWRSDRYFGENIFVHEFAHTIKDLGIVYLDRTFQARLNWVYRQAIAAGLWRNTYAAVNPEEYWAEGVQSYFNVNLEVNSSNGIHNQINTREELRAYDPRLYQLIFEIFGDTQLVSPCPLDRVDGEFS</sequence>
<keyword evidence="1" id="KW-0732">Signal</keyword>
<keyword evidence="3" id="KW-1185">Reference proteome</keyword>
<accession>A0A6H1U1W7</accession>
<organism evidence="2 3">
    <name type="scientific">Oxynema aestuarii AP17</name>
    <dbReference type="NCBI Taxonomy" id="2064643"/>
    <lineage>
        <taxon>Bacteria</taxon>
        <taxon>Bacillati</taxon>
        <taxon>Cyanobacteriota</taxon>
        <taxon>Cyanophyceae</taxon>
        <taxon>Oscillatoriophycideae</taxon>
        <taxon>Oscillatoriales</taxon>
        <taxon>Oscillatoriaceae</taxon>
        <taxon>Oxynema</taxon>
        <taxon>Oxynema aestuarii</taxon>
    </lineage>
</organism>
<dbReference type="KEGG" id="oxy:HCG48_16725"/>
<feature type="chain" id="PRO_5026276757" evidence="1">
    <location>
        <begin position="35"/>
        <end position="287"/>
    </location>
</feature>
<dbReference type="AlphaFoldDB" id="A0A6H1U1W7"/>
<dbReference type="Gene3D" id="3.40.390.10">
    <property type="entry name" value="Collagenase (Catalytic Domain)"/>
    <property type="match status" value="1"/>
</dbReference>
<dbReference type="InterPro" id="IPR024079">
    <property type="entry name" value="MetalloPept_cat_dom_sf"/>
</dbReference>
<dbReference type="GO" id="GO:0008237">
    <property type="term" value="F:metallopeptidase activity"/>
    <property type="evidence" value="ECO:0007669"/>
    <property type="project" value="InterPro"/>
</dbReference>
<name>A0A6H1U1W7_9CYAN</name>
<feature type="signal peptide" evidence="1">
    <location>
        <begin position="1"/>
        <end position="34"/>
    </location>
</feature>
<dbReference type="Proteomes" id="UP000500857">
    <property type="component" value="Chromosome"/>
</dbReference>
<evidence type="ECO:0000313" key="3">
    <source>
        <dbReference type="Proteomes" id="UP000500857"/>
    </source>
</evidence>
<dbReference type="EMBL" id="CP051167">
    <property type="protein sequence ID" value="QIZ72023.1"/>
    <property type="molecule type" value="Genomic_DNA"/>
</dbReference>
<gene>
    <name evidence="2" type="ORF">HCG48_16725</name>
</gene>
<dbReference type="RefSeq" id="WP_168570174.1">
    <property type="nucleotide sequence ID" value="NZ_CP051167.1"/>
</dbReference>
<proteinExistence type="predicted"/>
<evidence type="ECO:0000313" key="2">
    <source>
        <dbReference type="EMBL" id="QIZ72023.1"/>
    </source>
</evidence>
<protein>
    <submittedName>
        <fullName evidence="2">Uncharacterized protein</fullName>
    </submittedName>
</protein>
<dbReference type="SUPFAM" id="SSF55486">
    <property type="entry name" value="Metalloproteases ('zincins'), catalytic domain"/>
    <property type="match status" value="1"/>
</dbReference>